<dbReference type="EMBL" id="CP003198">
    <property type="protein sequence ID" value="AFM21780.1"/>
    <property type="molecule type" value="Genomic_DNA"/>
</dbReference>
<sequence length="424" mass="45067" precursor="true">MLILLAVLFVALIAGIPVAFSIAISSAAYLILFSGVPLLAIAQRMVVGVDSFTLLAIPLFLLAGELMARGDITPRIVKFTATLVGHIPGGMAMVMAISCMFFGAISGSGVADVVAIGSILLPAMNEQGYKKPFSATLLGCSGALATIIPPSIVMVVIGVTTGASIGKLFLGGFIPGIMAGVGFMIISYIYAIKEKYPRMERASWKERWIAFKMALLPLLAPAIILGGILLGIFTATEAGGIAALYALILAIFVYKKVSLSELFEIGISVVRTSAVILFIISAANLFGWVVAAEDIPQKVATFMLSISENYWVILILFNILLLLLGMFMETIAIIIIVLPIFLPIFNMLGVDLIHLGLMVCVNLAIGANTPPLGVDLIAACRISGVRYESTFRYLTPFLGVMVLVLALITAFPQLVLLIPNILIN</sequence>
<keyword evidence="5 7" id="KW-1133">Transmembrane helix</keyword>
<evidence type="ECO:0000313" key="9">
    <source>
        <dbReference type="EMBL" id="AFM21780.1"/>
    </source>
</evidence>
<evidence type="ECO:0000256" key="5">
    <source>
        <dbReference type="ARBA" id="ARBA00022989"/>
    </source>
</evidence>
<accession>I4BWX3</accession>
<protein>
    <submittedName>
        <fullName evidence="9">TRAP transporter, DctM subunit</fullName>
    </submittedName>
</protein>
<feature type="transmembrane region" description="Helical" evidence="7">
    <location>
        <begin position="169"/>
        <end position="192"/>
    </location>
</feature>
<feature type="transmembrane region" description="Helical" evidence="7">
    <location>
        <begin position="101"/>
        <end position="121"/>
    </location>
</feature>
<evidence type="ECO:0000256" key="2">
    <source>
        <dbReference type="ARBA" id="ARBA00022475"/>
    </source>
</evidence>
<keyword evidence="6 7" id="KW-0472">Membrane</keyword>
<proteinExistence type="predicted"/>
<feature type="transmembrane region" description="Helical" evidence="7">
    <location>
        <begin position="213"/>
        <end position="233"/>
    </location>
</feature>
<dbReference type="PATRIC" id="fig|891968.3.peg.1154"/>
<organism evidence="9 10">
    <name type="scientific">Acetomicrobium mobile (strain ATCC BAA-54 / DSM 13181 / JCM 12221 / NGA)</name>
    <name type="common">Anaerobaculum mobile</name>
    <dbReference type="NCBI Taxonomy" id="891968"/>
    <lineage>
        <taxon>Bacteria</taxon>
        <taxon>Thermotogati</taxon>
        <taxon>Synergistota</taxon>
        <taxon>Synergistia</taxon>
        <taxon>Synergistales</taxon>
        <taxon>Acetomicrobiaceae</taxon>
        <taxon>Acetomicrobium</taxon>
    </lineage>
</organism>
<evidence type="ECO:0000256" key="3">
    <source>
        <dbReference type="ARBA" id="ARBA00022519"/>
    </source>
</evidence>
<feature type="transmembrane region" description="Helical" evidence="7">
    <location>
        <begin position="133"/>
        <end position="157"/>
    </location>
</feature>
<evidence type="ECO:0000256" key="4">
    <source>
        <dbReference type="ARBA" id="ARBA00022692"/>
    </source>
</evidence>
<feature type="transmembrane region" description="Helical" evidence="7">
    <location>
        <begin position="45"/>
        <end position="64"/>
    </location>
</feature>
<keyword evidence="3" id="KW-0997">Cell inner membrane</keyword>
<keyword evidence="10" id="KW-1185">Reference proteome</keyword>
<dbReference type="KEGG" id="amo:Anamo_1159"/>
<evidence type="ECO:0000256" key="1">
    <source>
        <dbReference type="ARBA" id="ARBA00004429"/>
    </source>
</evidence>
<keyword evidence="2" id="KW-1003">Cell membrane</keyword>
<dbReference type="HOGENOM" id="CLU_019824_4_1_0"/>
<keyword evidence="4 7" id="KW-0812">Transmembrane</keyword>
<reference evidence="10" key="1">
    <citation type="journal article" date="2013" name="Stand. Genomic Sci.">
        <title>Complete genome sequence of the moderate thermophile Anaerobaculum mobile type strain (NGA(T)).</title>
        <authorList>
            <person name="Mavromatis K."/>
            <person name="Stackebrandt E."/>
            <person name="Held B."/>
            <person name="Lapidus A."/>
            <person name="Nolan M."/>
            <person name="Lucas S."/>
            <person name="Hammon N."/>
            <person name="Deshpande S."/>
            <person name="Cheng J.F."/>
            <person name="Tapia R."/>
            <person name="Goodwin L.A."/>
            <person name="Pitluck S."/>
            <person name="Liolios K."/>
            <person name="Pagani I."/>
            <person name="Ivanova N."/>
            <person name="Mikhailova N."/>
            <person name="Huntemann M."/>
            <person name="Pati A."/>
            <person name="Chen A."/>
            <person name="Palaniappan K."/>
            <person name="Land M."/>
            <person name="Rohde M."/>
            <person name="Spring S."/>
            <person name="Goker M."/>
            <person name="Woyke T."/>
            <person name="Detter J.C."/>
            <person name="Bristow J."/>
            <person name="Eisen J.A."/>
            <person name="Markowitz V."/>
            <person name="Hugenholtz P."/>
            <person name="Klenk H.P."/>
            <person name="Kyrpides N.C."/>
        </authorList>
    </citation>
    <scope>NUCLEOTIDE SEQUENCE</scope>
    <source>
        <strain evidence="10">ATCC BAA-54 / DSM 13181 / NGA</strain>
    </source>
</reference>
<comment type="subcellular location">
    <subcellularLocation>
        <location evidence="1">Cell inner membrane</location>
        <topology evidence="1">Multi-pass membrane protein</topology>
    </subcellularLocation>
</comment>
<evidence type="ECO:0000256" key="6">
    <source>
        <dbReference type="ARBA" id="ARBA00023136"/>
    </source>
</evidence>
<evidence type="ECO:0000256" key="7">
    <source>
        <dbReference type="SAM" id="Phobius"/>
    </source>
</evidence>
<dbReference type="NCBIfam" id="TIGR00786">
    <property type="entry name" value="dctM"/>
    <property type="match status" value="1"/>
</dbReference>
<dbReference type="InterPro" id="IPR004681">
    <property type="entry name" value="TRAP_DctM"/>
</dbReference>
<dbReference type="Proteomes" id="UP000006061">
    <property type="component" value="Chromosome"/>
</dbReference>
<name>I4BWX3_ACEMN</name>
<dbReference type="eggNOG" id="COG1593">
    <property type="taxonomic scope" value="Bacteria"/>
</dbReference>
<dbReference type="PANTHER" id="PTHR33362:SF3">
    <property type="entry name" value="SIALIC ACID TRAP TRANSPORTER PERMEASE PROTEIN SIAT"/>
    <property type="match status" value="1"/>
</dbReference>
<feature type="transmembrane region" description="Helical" evidence="7">
    <location>
        <begin position="76"/>
        <end position="95"/>
    </location>
</feature>
<dbReference type="AlphaFoldDB" id="I4BWX3"/>
<dbReference type="GO" id="GO:0022857">
    <property type="term" value="F:transmembrane transporter activity"/>
    <property type="evidence" value="ECO:0007669"/>
    <property type="project" value="TreeGrafter"/>
</dbReference>
<dbReference type="InterPro" id="IPR010656">
    <property type="entry name" value="DctM"/>
</dbReference>
<feature type="transmembrane region" description="Helical" evidence="7">
    <location>
        <begin position="397"/>
        <end position="423"/>
    </location>
</feature>
<feature type="transmembrane region" description="Helical" evidence="7">
    <location>
        <begin position="239"/>
        <end position="257"/>
    </location>
</feature>
<dbReference type="Pfam" id="PF06808">
    <property type="entry name" value="DctM"/>
    <property type="match status" value="1"/>
</dbReference>
<feature type="transmembrane region" description="Helical" evidence="7">
    <location>
        <begin position="269"/>
        <end position="290"/>
    </location>
</feature>
<evidence type="ECO:0000259" key="8">
    <source>
        <dbReference type="Pfam" id="PF06808"/>
    </source>
</evidence>
<dbReference type="GO" id="GO:0005886">
    <property type="term" value="C:plasma membrane"/>
    <property type="evidence" value="ECO:0007669"/>
    <property type="project" value="UniProtKB-SubCell"/>
</dbReference>
<feature type="transmembrane region" description="Helical" evidence="7">
    <location>
        <begin position="310"/>
        <end position="338"/>
    </location>
</feature>
<evidence type="ECO:0000313" key="10">
    <source>
        <dbReference type="Proteomes" id="UP000006061"/>
    </source>
</evidence>
<dbReference type="STRING" id="891968.Anamo_1159"/>
<dbReference type="PIRSF" id="PIRSF006066">
    <property type="entry name" value="HI0050"/>
    <property type="match status" value="1"/>
</dbReference>
<gene>
    <name evidence="9" type="ordered locus">Anamo_1159</name>
</gene>
<feature type="domain" description="TRAP C4-dicarboxylate transport system permease DctM subunit" evidence="8">
    <location>
        <begin position="5"/>
        <end position="414"/>
    </location>
</feature>
<dbReference type="PANTHER" id="PTHR33362">
    <property type="entry name" value="SIALIC ACID TRAP TRANSPORTER PERMEASE PROTEIN SIAT-RELATED"/>
    <property type="match status" value="1"/>
</dbReference>